<dbReference type="OrthoDB" id="103676at2157"/>
<gene>
    <name evidence="2" type="ORF">DKM28_16165</name>
    <name evidence="3" type="ORF">FQU78_03905</name>
</gene>
<dbReference type="Proteomes" id="UP000300067">
    <property type="component" value="Chromosome"/>
</dbReference>
<accession>A0A4P8QZV5</accession>
<dbReference type="InterPro" id="IPR026453">
    <property type="entry name" value="PGF_pre_PGF"/>
</dbReference>
<evidence type="ECO:0000256" key="1">
    <source>
        <dbReference type="SAM" id="Phobius"/>
    </source>
</evidence>
<reference evidence="3 5" key="2">
    <citation type="journal article" date="2020" name="Environ. Microbiol. Rep.">
        <title>Redox cycling of Fe(II) and Fe(III) in magnetite accelerates aceticlastic methanogenesis by Methanosarcina mazei.</title>
        <authorList>
            <person name="Wang H."/>
            <person name="Byrne J.M."/>
            <person name="Liu P."/>
            <person name="Liu J."/>
            <person name="Dong X."/>
            <person name="Lu Y."/>
        </authorList>
    </citation>
    <scope>NUCLEOTIDE SEQUENCE [LARGE SCALE GENOMIC DNA]</scope>
    <source>
        <strain evidence="3">Zm-15</strain>
        <strain evidence="5">zm-15</strain>
    </source>
</reference>
<keyword evidence="1" id="KW-0472">Membrane</keyword>
<proteinExistence type="predicted"/>
<dbReference type="Proteomes" id="UP000467371">
    <property type="component" value="Chromosome"/>
</dbReference>
<dbReference type="NCBIfam" id="TIGR04213">
    <property type="entry name" value="PGF_pre_PGF"/>
    <property type="match status" value="1"/>
</dbReference>
<dbReference type="EMBL" id="CP029709">
    <property type="protein sequence ID" value="QCR17331.1"/>
    <property type="molecule type" value="Genomic_DNA"/>
</dbReference>
<evidence type="ECO:0000313" key="5">
    <source>
        <dbReference type="Proteomes" id="UP000467371"/>
    </source>
</evidence>
<keyword evidence="1" id="KW-0812">Transmembrane</keyword>
<evidence type="ECO:0000313" key="2">
    <source>
        <dbReference type="EMBL" id="QCR17331.1"/>
    </source>
</evidence>
<dbReference type="RefSeq" id="WP_080503019.1">
    <property type="nucleotide sequence ID" value="NZ_JJOU01000117.1"/>
</dbReference>
<keyword evidence="1" id="KW-1133">Transmembrane helix</keyword>
<reference evidence="2 4" key="1">
    <citation type="submission" date="2018-05" db="EMBL/GenBank/DDBJ databases">
        <title>Methanosarcina gilichinskyana sp. nov., a novel methanogenic archaeon isolated from Holocene permafrost, North East Russia.</title>
        <authorList>
            <person name="Oshurkova V."/>
            <person name="Meer M."/>
            <person name="Bochkareva O."/>
            <person name="Shcherbakova V."/>
        </authorList>
    </citation>
    <scope>NUCLEOTIDE SEQUENCE [LARGE SCALE GENOMIC DNA]</scope>
    <source>
        <strain evidence="2 4">JL01</strain>
    </source>
</reference>
<protein>
    <submittedName>
        <fullName evidence="2">PGF-pre-PGF domain-containing protein</fullName>
    </submittedName>
</protein>
<evidence type="ECO:0000313" key="3">
    <source>
        <dbReference type="EMBL" id="QIB90320.1"/>
    </source>
</evidence>
<evidence type="ECO:0000313" key="4">
    <source>
        <dbReference type="Proteomes" id="UP000300067"/>
    </source>
</evidence>
<dbReference type="AlphaFoldDB" id="A0A4P8QZV5"/>
<sequence>MSRATISGGETVRFEFKNNATCVVYVAFHAVENAGRTTTIVEQLKEKSVLVSELPDDEVYKSFNVWVGNAGYSTSNKIDNRALGFRVNKEWVREMDIVPASITLNRYEKKVWVPLSTELTGESDEYLYFTSEVPGYASFVITGNTTQEVLEEESDQVPSESRSTDGFQLGDFAKKAGSDKNRNTILSIVIVVVALSVVVVLLKGMKE</sequence>
<name>A0A4P8QZV5_METMZ</name>
<feature type="transmembrane region" description="Helical" evidence="1">
    <location>
        <begin position="184"/>
        <end position="202"/>
    </location>
</feature>
<organism evidence="2 4">
    <name type="scientific">Methanosarcina mazei</name>
    <name type="common">Methanosarcina frisia</name>
    <dbReference type="NCBI Taxonomy" id="2209"/>
    <lineage>
        <taxon>Archaea</taxon>
        <taxon>Methanobacteriati</taxon>
        <taxon>Methanobacteriota</taxon>
        <taxon>Stenosarchaea group</taxon>
        <taxon>Methanomicrobia</taxon>
        <taxon>Methanosarcinales</taxon>
        <taxon>Methanosarcinaceae</taxon>
        <taxon>Methanosarcina</taxon>
    </lineage>
</organism>
<dbReference type="EMBL" id="CP042908">
    <property type="protein sequence ID" value="QIB90320.1"/>
    <property type="molecule type" value="Genomic_DNA"/>
</dbReference>